<dbReference type="EMBL" id="JBHUPA010000008">
    <property type="protein sequence ID" value="MFD2963615.1"/>
    <property type="molecule type" value="Genomic_DNA"/>
</dbReference>
<reference evidence="3" key="1">
    <citation type="journal article" date="2019" name="Int. J. Syst. Evol. Microbiol.">
        <title>The Global Catalogue of Microorganisms (GCM) 10K type strain sequencing project: providing services to taxonomists for standard genome sequencing and annotation.</title>
        <authorList>
            <consortium name="The Broad Institute Genomics Platform"/>
            <consortium name="The Broad Institute Genome Sequencing Center for Infectious Disease"/>
            <person name="Wu L."/>
            <person name="Ma J."/>
        </authorList>
    </citation>
    <scope>NUCLEOTIDE SEQUENCE [LARGE SCALE GENOMIC DNA]</scope>
    <source>
        <strain evidence="3">KCTC 23098</strain>
    </source>
</reference>
<feature type="transmembrane region" description="Helical" evidence="1">
    <location>
        <begin position="12"/>
        <end position="34"/>
    </location>
</feature>
<name>A0ABW6B294_9SPHI</name>
<keyword evidence="1" id="KW-0472">Membrane</keyword>
<evidence type="ECO:0000256" key="1">
    <source>
        <dbReference type="SAM" id="Phobius"/>
    </source>
</evidence>
<dbReference type="PANTHER" id="PTHR34219:SF3">
    <property type="entry name" value="BLL7967 PROTEIN"/>
    <property type="match status" value="1"/>
</dbReference>
<feature type="transmembrane region" description="Helical" evidence="1">
    <location>
        <begin position="204"/>
        <end position="224"/>
    </location>
</feature>
<dbReference type="RefSeq" id="WP_377611690.1">
    <property type="nucleotide sequence ID" value="NZ_JBHUPA010000008.1"/>
</dbReference>
<feature type="transmembrane region" description="Helical" evidence="1">
    <location>
        <begin position="347"/>
        <end position="368"/>
    </location>
</feature>
<proteinExistence type="predicted"/>
<comment type="caution">
    <text evidence="2">The sequence shown here is derived from an EMBL/GenBank/DDBJ whole genome shotgun (WGS) entry which is preliminary data.</text>
</comment>
<accession>A0ABW6B294</accession>
<organism evidence="2 3">
    <name type="scientific">Olivibacter jilunii</name>
    <dbReference type="NCBI Taxonomy" id="985016"/>
    <lineage>
        <taxon>Bacteria</taxon>
        <taxon>Pseudomonadati</taxon>
        <taxon>Bacteroidota</taxon>
        <taxon>Sphingobacteriia</taxon>
        <taxon>Sphingobacteriales</taxon>
        <taxon>Sphingobacteriaceae</taxon>
        <taxon>Olivibacter</taxon>
    </lineage>
</organism>
<keyword evidence="3" id="KW-1185">Reference proteome</keyword>
<dbReference type="Pfam" id="PF03929">
    <property type="entry name" value="PepSY_TM"/>
    <property type="match status" value="1"/>
</dbReference>
<sequence length="383" mass="43738">MIKKGISWVHRWLGIITGLVVIIISLTGCIYVFVDELKAVFYRDRLFVQTTHQTTQPLSVLMANARKALGKEIDISRCDIYPSADRSWIFRAIKTNPDAIGHWNYYEYYYRVYMNPYTGSVIQVEDTRNEFFQLVLSLHTDMLLGHRIGQPLVGICVLIFIVLLLSGLVLWWPKKGKKKALKQAFTIKWKAKFKRINYDLHNTLGFYVLVPALIIALTGTVYSFKWMDASIYAIFSGGKQKTERRPSPIQTSGTTIALDRALSDVLNKYPKADMISTRFSRQPGAPYDFQVRLQPGRTYHFNWLFYNTTTGHLLSSYGTADLQLAEKVRALNFDLHVGSFAGFPGKILGFCICLICASLPITGFIIWLRPKKKKNKLPKLLSS</sequence>
<evidence type="ECO:0000313" key="3">
    <source>
        <dbReference type="Proteomes" id="UP001597560"/>
    </source>
</evidence>
<keyword evidence="1" id="KW-0812">Transmembrane</keyword>
<dbReference type="PANTHER" id="PTHR34219">
    <property type="entry name" value="IRON-REGULATED INNER MEMBRANE PROTEIN-RELATED"/>
    <property type="match status" value="1"/>
</dbReference>
<dbReference type="Proteomes" id="UP001597560">
    <property type="component" value="Unassembled WGS sequence"/>
</dbReference>
<evidence type="ECO:0000313" key="2">
    <source>
        <dbReference type="EMBL" id="MFD2963615.1"/>
    </source>
</evidence>
<protein>
    <submittedName>
        <fullName evidence="2">PepSY-associated TM helix domain-containing protein</fullName>
    </submittedName>
</protein>
<keyword evidence="1" id="KW-1133">Transmembrane helix</keyword>
<gene>
    <name evidence="2" type="ORF">ACFS6J_17555</name>
</gene>
<feature type="transmembrane region" description="Helical" evidence="1">
    <location>
        <begin position="152"/>
        <end position="172"/>
    </location>
</feature>
<dbReference type="InterPro" id="IPR005625">
    <property type="entry name" value="PepSY-ass_TM"/>
</dbReference>
<dbReference type="PROSITE" id="PS51257">
    <property type="entry name" value="PROKAR_LIPOPROTEIN"/>
    <property type="match status" value="1"/>
</dbReference>